<organism evidence="2 3">
    <name type="scientific">Nocardia cyriacigeorgica (strain GUH-2)</name>
    <dbReference type="NCBI Taxonomy" id="1127134"/>
    <lineage>
        <taxon>Bacteria</taxon>
        <taxon>Bacillati</taxon>
        <taxon>Actinomycetota</taxon>
        <taxon>Actinomycetes</taxon>
        <taxon>Mycobacteriales</taxon>
        <taxon>Nocardiaceae</taxon>
        <taxon>Nocardia</taxon>
    </lineage>
</organism>
<dbReference type="RefSeq" id="WP_014348662.1">
    <property type="nucleotide sequence ID" value="NC_016887.1"/>
</dbReference>
<dbReference type="GO" id="GO:0003677">
    <property type="term" value="F:DNA binding"/>
    <property type="evidence" value="ECO:0007669"/>
    <property type="project" value="InterPro"/>
</dbReference>
<protein>
    <submittedName>
        <fullName evidence="2">Uncharacterized protein</fullName>
    </submittedName>
</protein>
<keyword evidence="3" id="KW-1185">Reference proteome</keyword>
<evidence type="ECO:0000256" key="1">
    <source>
        <dbReference type="SAM" id="MobiDB-lite"/>
    </source>
</evidence>
<reference evidence="2 3" key="1">
    <citation type="journal article" date="2012" name="J. Bacteriol.">
        <title>Genome sequence of the human- and animal-pathogenic strain Nocardia cyriacigeorgica GUH-2.</title>
        <authorList>
            <person name="Zoropogui A."/>
            <person name="Pujic P."/>
            <person name="Normand P."/>
            <person name="Barbe V."/>
            <person name="Beaman B."/>
            <person name="Beaman L."/>
            <person name="Boiron P."/>
            <person name="Colinon C."/>
            <person name="Deredjian A."/>
            <person name="Graindorge A."/>
            <person name="Mangenot S."/>
            <person name="Nazaret S."/>
            <person name="Neto M."/>
            <person name="Petit S."/>
            <person name="Roche D."/>
            <person name="Vallenet D."/>
            <person name="Rodriguez-Nava V."/>
            <person name="Richard Y."/>
            <person name="Cournoyer B."/>
            <person name="Blaha D."/>
        </authorList>
    </citation>
    <scope>NUCLEOTIDE SEQUENCE [LARGE SCALE GENOMIC DNA]</scope>
    <source>
        <strain evidence="2 3">GUH-2</strain>
    </source>
</reference>
<evidence type="ECO:0000313" key="3">
    <source>
        <dbReference type="Proteomes" id="UP000008190"/>
    </source>
</evidence>
<feature type="region of interest" description="Disordered" evidence="1">
    <location>
        <begin position="17"/>
        <end position="42"/>
    </location>
</feature>
<evidence type="ECO:0000313" key="2">
    <source>
        <dbReference type="EMBL" id="CCF61186.1"/>
    </source>
</evidence>
<name>H6R9X8_NOCCG</name>
<dbReference type="Gene3D" id="1.10.260.40">
    <property type="entry name" value="lambda repressor-like DNA-binding domains"/>
    <property type="match status" value="1"/>
</dbReference>
<dbReference type="SUPFAM" id="SSF47413">
    <property type="entry name" value="lambda repressor-like DNA-binding domains"/>
    <property type="match status" value="1"/>
</dbReference>
<dbReference type="EMBL" id="FO082843">
    <property type="protein sequence ID" value="CCF61186.1"/>
    <property type="molecule type" value="Genomic_DNA"/>
</dbReference>
<accession>H6R9X8</accession>
<sequence>MVDDNNENGPGAVAAAHRANQNRIQSQEDSLHHDNPTAAFRPGDRWRVRSTRERVTVSRVEIVAWIDGLADSHTFAPDDLELIDEAADYAAGVAARIAGDVAASGRTDADLAERLGIDPHEFRRLVDGRLDWTVPRAIRLAHVLGVPWQRWFDDEPPVDRIARRAAEWVPVVRTMREIPDGEHPVSCDDCGRLVAVSPYPVPPLTIHCRDCA</sequence>
<proteinExistence type="predicted"/>
<dbReference type="KEGG" id="ncy:NOCYR_0366"/>
<gene>
    <name evidence="2" type="ordered locus">NOCYR_0366</name>
</gene>
<dbReference type="InterPro" id="IPR010982">
    <property type="entry name" value="Lambda_DNA-bd_dom_sf"/>
</dbReference>
<dbReference type="STRING" id="1127134.NOCYR_0366"/>
<dbReference type="AlphaFoldDB" id="H6R9X8"/>
<feature type="compositionally biased region" description="Polar residues" evidence="1">
    <location>
        <begin position="19"/>
        <end position="28"/>
    </location>
</feature>
<dbReference type="Proteomes" id="UP000008190">
    <property type="component" value="Chromosome"/>
</dbReference>
<dbReference type="HOGENOM" id="CLU_1298696_0_0_11"/>